<evidence type="ECO:0000313" key="6">
    <source>
        <dbReference type="EMBL" id="NYE70655.1"/>
    </source>
</evidence>
<evidence type="ECO:0000256" key="3">
    <source>
        <dbReference type="ARBA" id="ARBA00023002"/>
    </source>
</evidence>
<evidence type="ECO:0000259" key="5">
    <source>
        <dbReference type="Pfam" id="PF00296"/>
    </source>
</evidence>
<comment type="caution">
    <text evidence="6">The sequence shown here is derived from an EMBL/GenBank/DDBJ whole genome shotgun (WGS) entry which is preliminary data.</text>
</comment>
<dbReference type="AlphaFoldDB" id="A0A7Y9I5H0"/>
<keyword evidence="3" id="KW-0560">Oxidoreductase</keyword>
<protein>
    <submittedName>
        <fullName evidence="6">Alkanesulfonate monooxygenase SsuD/methylene tetrahydromethanopterin reductase-like flavin-dependent oxidoreductase (Luciferase family)</fullName>
    </submittedName>
</protein>
<sequence length="274" mass="29197">MRHSITSAAAGGCDPAALAELAAQAERSGWDGFFLEDYLVYQGREDVPTYDPWIALAAMACATTRLTLGTTVTPVSRRRPWQVAAQAITLDSLSGGRFVLGVGSGNAGDVDFATTGEPSEQRELAERLDEGLEIIGGLLAGRRVHHAGRHFQVTGLRLEAAAGRRRRVPLWIGGNLLAPAVRRRIARWDGSCAYKGPIGSGLGPVTPEDVADLRACVARSRGAAARFDIKITAVDDAELLAEFERAGATWAGVWVDPTDSATLRQVITAGPRRV</sequence>
<dbReference type="EMBL" id="JACCBU010000001">
    <property type="protein sequence ID" value="NYE70655.1"/>
    <property type="molecule type" value="Genomic_DNA"/>
</dbReference>
<evidence type="ECO:0000256" key="2">
    <source>
        <dbReference type="ARBA" id="ARBA00022643"/>
    </source>
</evidence>
<dbReference type="InterPro" id="IPR036661">
    <property type="entry name" value="Luciferase-like_sf"/>
</dbReference>
<keyword evidence="1" id="KW-0285">Flavoprotein</keyword>
<dbReference type="Gene3D" id="3.20.20.30">
    <property type="entry name" value="Luciferase-like domain"/>
    <property type="match status" value="1"/>
</dbReference>
<name>A0A7Y9I5H0_9ACTN</name>
<reference evidence="6 7" key="1">
    <citation type="submission" date="2020-07" db="EMBL/GenBank/DDBJ databases">
        <title>Sequencing the genomes of 1000 actinobacteria strains.</title>
        <authorList>
            <person name="Klenk H.-P."/>
        </authorList>
    </citation>
    <scope>NUCLEOTIDE SEQUENCE [LARGE SCALE GENOMIC DNA]</scope>
    <source>
        <strain evidence="6 7">DSM 22083</strain>
    </source>
</reference>
<dbReference type="Proteomes" id="UP000569914">
    <property type="component" value="Unassembled WGS sequence"/>
</dbReference>
<gene>
    <name evidence="6" type="ORF">BKA15_001984</name>
</gene>
<evidence type="ECO:0000313" key="7">
    <source>
        <dbReference type="Proteomes" id="UP000569914"/>
    </source>
</evidence>
<evidence type="ECO:0000256" key="4">
    <source>
        <dbReference type="ARBA" id="ARBA00023033"/>
    </source>
</evidence>
<dbReference type="GO" id="GO:0046306">
    <property type="term" value="P:alkanesulfonate catabolic process"/>
    <property type="evidence" value="ECO:0007669"/>
    <property type="project" value="TreeGrafter"/>
</dbReference>
<dbReference type="PANTHER" id="PTHR42847">
    <property type="entry name" value="ALKANESULFONATE MONOOXYGENASE"/>
    <property type="match status" value="1"/>
</dbReference>
<dbReference type="RefSeq" id="WP_179750281.1">
    <property type="nucleotide sequence ID" value="NZ_JACCBU010000001.1"/>
</dbReference>
<organism evidence="6 7">
    <name type="scientific">Microlunatus parietis</name>
    <dbReference type="NCBI Taxonomy" id="682979"/>
    <lineage>
        <taxon>Bacteria</taxon>
        <taxon>Bacillati</taxon>
        <taxon>Actinomycetota</taxon>
        <taxon>Actinomycetes</taxon>
        <taxon>Propionibacteriales</taxon>
        <taxon>Propionibacteriaceae</taxon>
        <taxon>Microlunatus</taxon>
    </lineage>
</organism>
<dbReference type="SUPFAM" id="SSF51679">
    <property type="entry name" value="Bacterial luciferase-like"/>
    <property type="match status" value="1"/>
</dbReference>
<accession>A0A7Y9I5H0</accession>
<evidence type="ECO:0000256" key="1">
    <source>
        <dbReference type="ARBA" id="ARBA00022630"/>
    </source>
</evidence>
<dbReference type="InterPro" id="IPR011251">
    <property type="entry name" value="Luciferase-like_dom"/>
</dbReference>
<dbReference type="PANTHER" id="PTHR42847:SF4">
    <property type="entry name" value="ALKANESULFONATE MONOOXYGENASE-RELATED"/>
    <property type="match status" value="1"/>
</dbReference>
<keyword evidence="2" id="KW-0288">FMN</keyword>
<dbReference type="Pfam" id="PF00296">
    <property type="entry name" value="Bac_luciferase"/>
    <property type="match status" value="1"/>
</dbReference>
<keyword evidence="7" id="KW-1185">Reference proteome</keyword>
<keyword evidence="4 6" id="KW-0503">Monooxygenase</keyword>
<proteinExistence type="predicted"/>
<dbReference type="InterPro" id="IPR050172">
    <property type="entry name" value="SsuD_RutA_monooxygenase"/>
</dbReference>
<dbReference type="GO" id="GO:0008726">
    <property type="term" value="F:alkanesulfonate monooxygenase activity"/>
    <property type="evidence" value="ECO:0007669"/>
    <property type="project" value="TreeGrafter"/>
</dbReference>
<feature type="domain" description="Luciferase-like" evidence="5">
    <location>
        <begin position="13"/>
        <end position="184"/>
    </location>
</feature>